<dbReference type="SUPFAM" id="SSF56645">
    <property type="entry name" value="Acyl-CoA dehydrogenase NM domain-like"/>
    <property type="match status" value="1"/>
</dbReference>
<dbReference type="Gene3D" id="1.20.140.10">
    <property type="entry name" value="Butyryl-CoA Dehydrogenase, subunit A, domain 3"/>
    <property type="match status" value="1"/>
</dbReference>
<dbReference type="GO" id="GO:0016491">
    <property type="term" value="F:oxidoreductase activity"/>
    <property type="evidence" value="ECO:0007669"/>
    <property type="project" value="UniProtKB-KW"/>
</dbReference>
<accession>A0ABW3Y5C8</accession>
<dbReference type="Gene3D" id="1.10.540.10">
    <property type="entry name" value="Acyl-CoA dehydrogenase/oxidase, N-terminal domain"/>
    <property type="match status" value="1"/>
</dbReference>
<evidence type="ECO:0000313" key="8">
    <source>
        <dbReference type="EMBL" id="MFD1319612.1"/>
    </source>
</evidence>
<evidence type="ECO:0000259" key="7">
    <source>
        <dbReference type="Pfam" id="PF02771"/>
    </source>
</evidence>
<comment type="similarity">
    <text evidence="2">Belongs to the acyl-CoA dehydrogenase family.</text>
</comment>
<evidence type="ECO:0000313" key="9">
    <source>
        <dbReference type="Proteomes" id="UP001597260"/>
    </source>
</evidence>
<keyword evidence="4" id="KW-0274">FAD</keyword>
<dbReference type="InterPro" id="IPR037069">
    <property type="entry name" value="AcylCoA_DH/ox_N_sf"/>
</dbReference>
<dbReference type="Pfam" id="PF02771">
    <property type="entry name" value="Acyl-CoA_dh_N"/>
    <property type="match status" value="1"/>
</dbReference>
<feature type="domain" description="Acyl-CoA dehydrogenase/oxidase N-terminal" evidence="7">
    <location>
        <begin position="6"/>
        <end position="103"/>
    </location>
</feature>
<dbReference type="SUPFAM" id="SSF47203">
    <property type="entry name" value="Acyl-CoA dehydrogenase C-terminal domain-like"/>
    <property type="match status" value="1"/>
</dbReference>
<dbReference type="InterPro" id="IPR009075">
    <property type="entry name" value="AcylCo_DH/oxidase_C"/>
</dbReference>
<protein>
    <submittedName>
        <fullName evidence="8">Acyl-CoA dehydrogenase family protein</fullName>
        <ecNumber evidence="8">1.-.-.-</ecNumber>
    </submittedName>
</protein>
<organism evidence="8 9">
    <name type="scientific">Micromonospora sonneratiae</name>
    <dbReference type="NCBI Taxonomy" id="1184706"/>
    <lineage>
        <taxon>Bacteria</taxon>
        <taxon>Bacillati</taxon>
        <taxon>Actinomycetota</taxon>
        <taxon>Actinomycetes</taxon>
        <taxon>Micromonosporales</taxon>
        <taxon>Micromonosporaceae</taxon>
        <taxon>Micromonospora</taxon>
    </lineage>
</organism>
<dbReference type="InterPro" id="IPR013786">
    <property type="entry name" value="AcylCoA_DH/ox_N"/>
</dbReference>
<evidence type="ECO:0000256" key="5">
    <source>
        <dbReference type="ARBA" id="ARBA00023002"/>
    </source>
</evidence>
<evidence type="ECO:0000256" key="1">
    <source>
        <dbReference type="ARBA" id="ARBA00001974"/>
    </source>
</evidence>
<reference evidence="9" key="1">
    <citation type="journal article" date="2019" name="Int. J. Syst. Evol. Microbiol.">
        <title>The Global Catalogue of Microorganisms (GCM) 10K type strain sequencing project: providing services to taxonomists for standard genome sequencing and annotation.</title>
        <authorList>
            <consortium name="The Broad Institute Genomics Platform"/>
            <consortium name="The Broad Institute Genome Sequencing Center for Infectious Disease"/>
            <person name="Wu L."/>
            <person name="Ma J."/>
        </authorList>
    </citation>
    <scope>NUCLEOTIDE SEQUENCE [LARGE SCALE GENOMIC DNA]</scope>
    <source>
        <strain evidence="9">JCM 31037</strain>
    </source>
</reference>
<dbReference type="PANTHER" id="PTHR43884">
    <property type="entry name" value="ACYL-COA DEHYDROGENASE"/>
    <property type="match status" value="1"/>
</dbReference>
<dbReference type="InterPro" id="IPR009100">
    <property type="entry name" value="AcylCoA_DH/oxidase_NM_dom_sf"/>
</dbReference>
<proteinExistence type="inferred from homology"/>
<evidence type="ECO:0000256" key="2">
    <source>
        <dbReference type="ARBA" id="ARBA00009347"/>
    </source>
</evidence>
<comment type="caution">
    <text evidence="8">The sequence shown here is derived from an EMBL/GenBank/DDBJ whole genome shotgun (WGS) entry which is preliminary data.</text>
</comment>
<keyword evidence="3" id="KW-0285">Flavoprotein</keyword>
<name>A0ABW3Y5C8_9ACTN</name>
<dbReference type="EMBL" id="JBHTMP010000001">
    <property type="protein sequence ID" value="MFD1319612.1"/>
    <property type="molecule type" value="Genomic_DNA"/>
</dbReference>
<feature type="domain" description="Acyl-CoA dehydrogenase/oxidase C-terminal" evidence="6">
    <location>
        <begin position="190"/>
        <end position="301"/>
    </location>
</feature>
<keyword evidence="9" id="KW-1185">Reference proteome</keyword>
<dbReference type="PANTHER" id="PTHR43884:SF20">
    <property type="entry name" value="ACYL-COA DEHYDROGENASE FADE28"/>
    <property type="match status" value="1"/>
</dbReference>
<sequence>MHFALSEDQIALRDAVREMLAAQCPPAVVRAAWPDGEKAAVDELWTALAQMDVFGTAVPEEAGGLGLDETDLVPLLEEFGYAAVPLPAAETAMVVTPLLAAVGDPRLPDVLSGATRVAVAGADGLVPYGDRSDLVLVLTDTQARLVTPEPGPTLATVDGSRALTRLPDTAGDPVTDDPELVSTARLHVDLATAAQLVGLGRRMLDLTVEYVGTRRQFGVPVGSFQAVKHHLANALLRTEFAAPVVQAAGWAVAQRRPNRATDVSMAAVLAAEAAQEVARAAIQCHGAIGYTVEYDLHLYAKRTWALAANCDVDAHLDRLAGALDLNEEVAA</sequence>
<dbReference type="Proteomes" id="UP001597260">
    <property type="component" value="Unassembled WGS sequence"/>
</dbReference>
<evidence type="ECO:0000256" key="4">
    <source>
        <dbReference type="ARBA" id="ARBA00022827"/>
    </source>
</evidence>
<gene>
    <name evidence="8" type="ORF">ACFQ4H_00765</name>
</gene>
<dbReference type="InterPro" id="IPR036250">
    <property type="entry name" value="AcylCo_DH-like_C"/>
</dbReference>
<keyword evidence="5 8" id="KW-0560">Oxidoreductase</keyword>
<evidence type="ECO:0000256" key="3">
    <source>
        <dbReference type="ARBA" id="ARBA00022630"/>
    </source>
</evidence>
<comment type="cofactor">
    <cofactor evidence="1">
        <name>FAD</name>
        <dbReference type="ChEBI" id="CHEBI:57692"/>
    </cofactor>
</comment>
<dbReference type="RefSeq" id="WP_377565656.1">
    <property type="nucleotide sequence ID" value="NZ_JBHTMP010000001.1"/>
</dbReference>
<evidence type="ECO:0000259" key="6">
    <source>
        <dbReference type="Pfam" id="PF00441"/>
    </source>
</evidence>
<dbReference type="EC" id="1.-.-.-" evidence="8"/>
<dbReference type="Pfam" id="PF00441">
    <property type="entry name" value="Acyl-CoA_dh_1"/>
    <property type="match status" value="1"/>
</dbReference>